<reference evidence="1" key="1">
    <citation type="submission" date="2014-11" db="EMBL/GenBank/DDBJ databases">
        <authorList>
            <person name="Amaro Gonzalez C."/>
        </authorList>
    </citation>
    <scope>NUCLEOTIDE SEQUENCE</scope>
</reference>
<organism evidence="1">
    <name type="scientific">Anguilla anguilla</name>
    <name type="common">European freshwater eel</name>
    <name type="synonym">Muraena anguilla</name>
    <dbReference type="NCBI Taxonomy" id="7936"/>
    <lineage>
        <taxon>Eukaryota</taxon>
        <taxon>Metazoa</taxon>
        <taxon>Chordata</taxon>
        <taxon>Craniata</taxon>
        <taxon>Vertebrata</taxon>
        <taxon>Euteleostomi</taxon>
        <taxon>Actinopterygii</taxon>
        <taxon>Neopterygii</taxon>
        <taxon>Teleostei</taxon>
        <taxon>Anguilliformes</taxon>
        <taxon>Anguillidae</taxon>
        <taxon>Anguilla</taxon>
    </lineage>
</organism>
<protein>
    <submittedName>
        <fullName evidence="1">Uncharacterized protein</fullName>
    </submittedName>
</protein>
<evidence type="ECO:0000313" key="1">
    <source>
        <dbReference type="EMBL" id="JAH85429.1"/>
    </source>
</evidence>
<reference evidence="1" key="2">
    <citation type="journal article" date="2015" name="Fish Shellfish Immunol.">
        <title>Early steps in the European eel (Anguilla anguilla)-Vibrio vulnificus interaction in the gills: Role of the RtxA13 toxin.</title>
        <authorList>
            <person name="Callol A."/>
            <person name="Pajuelo D."/>
            <person name="Ebbesson L."/>
            <person name="Teles M."/>
            <person name="MacKenzie S."/>
            <person name="Amaro C."/>
        </authorList>
    </citation>
    <scope>NUCLEOTIDE SEQUENCE</scope>
</reference>
<dbReference type="EMBL" id="GBXM01023148">
    <property type="protein sequence ID" value="JAH85429.1"/>
    <property type="molecule type" value="Transcribed_RNA"/>
</dbReference>
<accession>A0A0E9W4Z1</accession>
<sequence>MLKPRNNPQVTCKIRPLTGYCIRKCNSVLSLQKSRLCSALVKSKNEVC</sequence>
<proteinExistence type="predicted"/>
<name>A0A0E9W4Z1_ANGAN</name>
<dbReference type="AlphaFoldDB" id="A0A0E9W4Z1"/>